<keyword evidence="2" id="KW-0645">Protease</keyword>
<evidence type="ECO:0000313" key="2">
    <source>
        <dbReference type="EMBL" id="KGO05766.1"/>
    </source>
</evidence>
<accession>A0A0A2GTY3</accession>
<feature type="chain" id="PRO_5001999271" evidence="1">
    <location>
        <begin position="21"/>
        <end position="944"/>
    </location>
</feature>
<dbReference type="GO" id="GO:0008237">
    <property type="term" value="F:metallopeptidase activity"/>
    <property type="evidence" value="ECO:0007669"/>
    <property type="project" value="UniProtKB-KW"/>
</dbReference>
<comment type="caution">
    <text evidence="2">The sequence shown here is derived from an EMBL/GenBank/DDBJ whole genome shotgun (WGS) entry which is preliminary data.</text>
</comment>
<keyword evidence="2" id="KW-0378">Hydrolase</keyword>
<sequence>MLKHFYSLLFLIVSSYVAIGQNAMTINAQLQPDERSITIQQQIAVQNTSTDVWEEVYLTDWAHSFSSKTTPLAKRFAESFEKKFHLAPDNERGFTAVKAISGQGSILQYTRPQGFPDIIKVILKIPVPAGETVILNLQYTVTLPDAKFTDYGITRGGDYNLRYWFMTPSVYDNGWQYYSNKNLNDRYFPQSDITVSFSIPVGFTLVTDLEKSSQGSSYSQGEKLTRLTGKQRTDAKIFLLKNSTYEEVQTDYVTIVSNLQNGTLPPQIRALITDRIAGFLDKNLGAYPFNKILVTDLDYKEQPVYGLNELPSFISPFPDGFKYEIKLLKTTINNYINNTLLVNLREDRWLIDGLKVYMLQKYIDTFYPDLKVVGGLDKYWLVRQFYASKLEFNDQFPILYTHISRLNLDQGLDTPYDKLIKYNKNIGYSYKSGVGLNYLNEYLGDEVLDDVIKIFYEENALKPTRSNNFKTLVRSKSSKDVSWFFDEYITSNERIDYALKNSKVKGDSIYVTVKNKKRRKTPIPVYSFKDDSLTSTRWVSGKERDTTLSYATDNADRFVLNYENIVPENNLRNNYEKPGAFLGIDKPLQFKFFQDFENPSKNQLFFMPVAEFNLYDGFSPGVKLYNKTLLTKALNYKIEPQIGLKSKKLIGSASISYRHDFQNQGLYGLRYGISGNRFSYAPDLLFTRVTPFVNLRFRTSNLRADKRQFVSARYVSVQRQEDPLVPLPTPNYDVLNLRYSRFNPGIIHTLNLMGDVQFARNFGKLSGNIFYRRLFLNNRQLNVRLFGGIFTYNKTQSDGDFFSFALDRPTDYLFDYNYYGRSENSGVFSQQIIIAEGGFKSQLDDVAPVFANEWMFTANASTTLWKYFYAYGDVGVVKNKRANGKLVYDSGIQVSLLDDYFELYFPIYSNLGWEIGQPNYDQKIRFQLQLSVDTVIGLFSRKWY</sequence>
<dbReference type="OrthoDB" id="9813075at2"/>
<proteinExistence type="predicted"/>
<keyword evidence="3" id="KW-1185">Reference proteome</keyword>
<reference evidence="2 3" key="1">
    <citation type="submission" date="2014-10" db="EMBL/GenBank/DDBJ databases">
        <title>Draft genome sequence of the proteorhodopsin-containing marine bacterium Dokdonia donghaensis.</title>
        <authorList>
            <person name="Gomez-Consarnau L."/>
            <person name="Gonzalez J.M."/>
            <person name="Riedel T."/>
            <person name="Jaenicke S."/>
            <person name="Wagner-Doebler I."/>
            <person name="Fuhrman J.A."/>
        </authorList>
    </citation>
    <scope>NUCLEOTIDE SEQUENCE [LARGE SCALE GENOMIC DNA]</scope>
    <source>
        <strain evidence="2 3">DSW-1</strain>
    </source>
</reference>
<evidence type="ECO:0000313" key="3">
    <source>
        <dbReference type="Proteomes" id="UP000030140"/>
    </source>
</evidence>
<gene>
    <name evidence="2" type="ORF">NV36_02190</name>
</gene>
<dbReference type="SUPFAM" id="SSF55486">
    <property type="entry name" value="Metalloproteases ('zincins'), catalytic domain"/>
    <property type="match status" value="1"/>
</dbReference>
<keyword evidence="1" id="KW-0732">Signal</keyword>
<name>A0A0A2GTY3_9FLAO</name>
<feature type="signal peptide" evidence="1">
    <location>
        <begin position="1"/>
        <end position="20"/>
    </location>
</feature>
<protein>
    <submittedName>
        <fullName evidence="2">Metalloprotease</fullName>
    </submittedName>
</protein>
<dbReference type="GO" id="GO:0006508">
    <property type="term" value="P:proteolysis"/>
    <property type="evidence" value="ECO:0007669"/>
    <property type="project" value="UniProtKB-KW"/>
</dbReference>
<evidence type="ECO:0000256" key="1">
    <source>
        <dbReference type="SAM" id="SignalP"/>
    </source>
</evidence>
<dbReference type="InterPro" id="IPR027268">
    <property type="entry name" value="Peptidase_M4/M1_CTD_sf"/>
</dbReference>
<dbReference type="AlphaFoldDB" id="A0A0A2GTY3"/>
<organism evidence="2 3">
    <name type="scientific">Dokdonia donghaensis DSW-1</name>
    <dbReference type="NCBI Taxonomy" id="1300343"/>
    <lineage>
        <taxon>Bacteria</taxon>
        <taxon>Pseudomonadati</taxon>
        <taxon>Bacteroidota</taxon>
        <taxon>Flavobacteriia</taxon>
        <taxon>Flavobacteriales</taxon>
        <taxon>Flavobacteriaceae</taxon>
        <taxon>Dokdonia</taxon>
    </lineage>
</organism>
<dbReference type="EMBL" id="JSAQ01000001">
    <property type="protein sequence ID" value="KGO05766.1"/>
    <property type="molecule type" value="Genomic_DNA"/>
</dbReference>
<dbReference type="Proteomes" id="UP000030140">
    <property type="component" value="Unassembled WGS sequence"/>
</dbReference>
<keyword evidence="2" id="KW-0482">Metalloprotease</keyword>
<dbReference type="Gene3D" id="1.10.390.10">
    <property type="entry name" value="Neutral Protease Domain 2"/>
    <property type="match status" value="1"/>
</dbReference>